<dbReference type="RefSeq" id="WP_055179937.1">
    <property type="nucleotide sequence ID" value="NZ_CABIWY010000001.1"/>
</dbReference>
<proteinExistence type="predicted"/>
<evidence type="ECO:0000256" key="1">
    <source>
        <dbReference type="ARBA" id="ARBA00022801"/>
    </source>
</evidence>
<dbReference type="InterPro" id="IPR021229">
    <property type="entry name" value="DUF2800"/>
</dbReference>
<accession>A0A173W6U0</accession>
<evidence type="ECO:0000313" key="3">
    <source>
        <dbReference type="Proteomes" id="UP000095439"/>
    </source>
</evidence>
<evidence type="ECO:0000313" key="2">
    <source>
        <dbReference type="EMBL" id="CUN34666.1"/>
    </source>
</evidence>
<keyword evidence="1" id="KW-0378">Hydrolase</keyword>
<reference evidence="2 3" key="1">
    <citation type="submission" date="2015-09" db="EMBL/GenBank/DDBJ databases">
        <authorList>
            <consortium name="Pathogen Informatics"/>
        </authorList>
    </citation>
    <scope>NUCLEOTIDE SEQUENCE [LARGE SCALE GENOMIC DNA]</scope>
    <source>
        <strain evidence="2 3">2789STDY5608866</strain>
    </source>
</reference>
<gene>
    <name evidence="2" type="ORF">ERS852423_00051</name>
</gene>
<protein>
    <submittedName>
        <fullName evidence="2">Protein of uncharacterized function (DUF2800)</fullName>
    </submittedName>
</protein>
<dbReference type="Pfam" id="PF10926">
    <property type="entry name" value="DUF2800"/>
    <property type="match status" value="1"/>
</dbReference>
<dbReference type="Proteomes" id="UP000095439">
    <property type="component" value="Unassembled WGS sequence"/>
</dbReference>
<organism evidence="2 3">
    <name type="scientific">Dorea longicatena</name>
    <dbReference type="NCBI Taxonomy" id="88431"/>
    <lineage>
        <taxon>Bacteria</taxon>
        <taxon>Bacillati</taxon>
        <taxon>Bacillota</taxon>
        <taxon>Clostridia</taxon>
        <taxon>Lachnospirales</taxon>
        <taxon>Lachnospiraceae</taxon>
        <taxon>Dorea</taxon>
    </lineage>
</organism>
<dbReference type="Gene3D" id="3.90.320.10">
    <property type="match status" value="1"/>
</dbReference>
<dbReference type="AlphaFoldDB" id="A0A173W6U0"/>
<name>A0A173W6U0_9FIRM</name>
<dbReference type="EMBL" id="CYYY01000001">
    <property type="protein sequence ID" value="CUN34666.1"/>
    <property type="molecule type" value="Genomic_DNA"/>
</dbReference>
<dbReference type="InterPro" id="IPR011604">
    <property type="entry name" value="PDDEXK-like_dom_sf"/>
</dbReference>
<sequence>MGKHAKYSPSSGHRYMNCPPALLLEEQFPDEESPYAAEGTAGHKLAEHLIKKHLKIRSRRPTSDYYSDELLEAVDGYVQYVIEQIEEAKHICSDPVFSVEQKVDLSFHVKDCFGTADMVIVTDKKVHIIDLKLGKGVQVDAENNVQLMIYGLGMLDIAEMLFDIETVELTIVQPRISHFSTWEISAEELHQWAEQEFEPKAKMALDGKGEYKAGEWCRFCKARFQCRARAEEYLRLAQMEFSQPALLSDEEIAEVLSKADALKKWAEEIYTYAQNEAIANRKEWPGFKLVLGRSNRKYTDEEEVAEAAKTAGYTDIYRTSLISITEMEKLMGKKKFKEILGSYVYKPDGKVTLVPDSDKREAIYISTAEADFSQED</sequence>
<dbReference type="GO" id="GO:0016787">
    <property type="term" value="F:hydrolase activity"/>
    <property type="evidence" value="ECO:0007669"/>
    <property type="project" value="UniProtKB-KW"/>
</dbReference>